<sequence>MPGYGIATLSLGNARYHTLEPRLQAAATAGFKYIDLFDECWASYLSEHGLPNEDPWAPTDANLSVARKLGDLVQSLGMKISCTQPLRSIEGLLDPEERQAAFKKVTSRFPFMRAFKTDLVFMCANTRTDESVTTDLKTVARDLAELADLARTFSEEDGGPVLRIGYEALSWARRNTWSATWEVIRMANRGNVGLILDTFNILAVEFADPFNARGHGRVFDSEREAMDVLRGSMTALVNSVPGEKVFFFQVADAELVDPRFFRRDPDSSIPALLPWSRGHRLFPCETERGGYMPVGVVTAAVLATGYKGPLSLEVFNQSLNVSGKEVPGEHARRGMTGLRKLVEEVEGVEPFWERRMGKL</sequence>
<keyword evidence="3" id="KW-1185">Reference proteome</keyword>
<dbReference type="InterPro" id="IPR036237">
    <property type="entry name" value="Xyl_isomerase-like_sf"/>
</dbReference>
<gene>
    <name evidence="2" type="ORF">BDW59DRAFT_160951</name>
</gene>
<name>A0ABR4IF84_9EURO</name>
<evidence type="ECO:0000259" key="1">
    <source>
        <dbReference type="Pfam" id="PF01261"/>
    </source>
</evidence>
<organism evidence="2 3">
    <name type="scientific">Aspergillus cavernicola</name>
    <dbReference type="NCBI Taxonomy" id="176166"/>
    <lineage>
        <taxon>Eukaryota</taxon>
        <taxon>Fungi</taxon>
        <taxon>Dikarya</taxon>
        <taxon>Ascomycota</taxon>
        <taxon>Pezizomycotina</taxon>
        <taxon>Eurotiomycetes</taxon>
        <taxon>Eurotiomycetidae</taxon>
        <taxon>Eurotiales</taxon>
        <taxon>Aspergillaceae</taxon>
        <taxon>Aspergillus</taxon>
        <taxon>Aspergillus subgen. Nidulantes</taxon>
    </lineage>
</organism>
<proteinExistence type="predicted"/>
<dbReference type="Pfam" id="PF01261">
    <property type="entry name" value="AP_endonuc_2"/>
    <property type="match status" value="1"/>
</dbReference>
<dbReference type="SUPFAM" id="SSF51658">
    <property type="entry name" value="Xylose isomerase-like"/>
    <property type="match status" value="1"/>
</dbReference>
<protein>
    <submittedName>
        <fullName evidence="2">Xylose isomerase-like protein</fullName>
    </submittedName>
</protein>
<dbReference type="PANTHER" id="PTHR12110">
    <property type="entry name" value="HYDROXYPYRUVATE ISOMERASE"/>
    <property type="match status" value="1"/>
</dbReference>
<evidence type="ECO:0000313" key="3">
    <source>
        <dbReference type="Proteomes" id="UP001610335"/>
    </source>
</evidence>
<feature type="domain" description="Xylose isomerase-like TIM barrel" evidence="1">
    <location>
        <begin position="23"/>
        <end position="339"/>
    </location>
</feature>
<dbReference type="PANTHER" id="PTHR12110:SF21">
    <property type="entry name" value="XYLOSE ISOMERASE-LIKE TIM BARREL DOMAIN-CONTAINING PROTEIN"/>
    <property type="match status" value="1"/>
</dbReference>
<dbReference type="InterPro" id="IPR013022">
    <property type="entry name" value="Xyl_isomerase-like_TIM-brl"/>
</dbReference>
<evidence type="ECO:0000313" key="2">
    <source>
        <dbReference type="EMBL" id="KAL2826431.1"/>
    </source>
</evidence>
<dbReference type="Gene3D" id="3.20.20.150">
    <property type="entry name" value="Divalent-metal-dependent TIM barrel enzymes"/>
    <property type="match status" value="1"/>
</dbReference>
<dbReference type="EMBL" id="JBFXLS010000030">
    <property type="protein sequence ID" value="KAL2826431.1"/>
    <property type="molecule type" value="Genomic_DNA"/>
</dbReference>
<dbReference type="InterPro" id="IPR050312">
    <property type="entry name" value="IolE/XylAMocC-like"/>
</dbReference>
<dbReference type="Proteomes" id="UP001610335">
    <property type="component" value="Unassembled WGS sequence"/>
</dbReference>
<comment type="caution">
    <text evidence="2">The sequence shown here is derived from an EMBL/GenBank/DDBJ whole genome shotgun (WGS) entry which is preliminary data.</text>
</comment>
<accession>A0ABR4IF84</accession>
<reference evidence="2 3" key="1">
    <citation type="submission" date="2024-07" db="EMBL/GenBank/DDBJ databases">
        <title>Section-level genome sequencing and comparative genomics of Aspergillus sections Usti and Cavernicolus.</title>
        <authorList>
            <consortium name="Lawrence Berkeley National Laboratory"/>
            <person name="Nybo J.L."/>
            <person name="Vesth T.C."/>
            <person name="Theobald S."/>
            <person name="Frisvad J.C."/>
            <person name="Larsen T.O."/>
            <person name="Kjaerboelling I."/>
            <person name="Rothschild-Mancinelli K."/>
            <person name="Lyhne E.K."/>
            <person name="Kogle M.E."/>
            <person name="Barry K."/>
            <person name="Clum A."/>
            <person name="Na H."/>
            <person name="Ledsgaard L."/>
            <person name="Lin J."/>
            <person name="Lipzen A."/>
            <person name="Kuo A."/>
            <person name="Riley R."/>
            <person name="Mondo S."/>
            <person name="LaButti K."/>
            <person name="Haridas S."/>
            <person name="Pangalinan J."/>
            <person name="Salamov A.A."/>
            <person name="Simmons B.A."/>
            <person name="Magnuson J.K."/>
            <person name="Chen J."/>
            <person name="Drula E."/>
            <person name="Henrissat B."/>
            <person name="Wiebenga A."/>
            <person name="Lubbers R.J."/>
            <person name="Gomes A.C."/>
            <person name="Makela M.R."/>
            <person name="Stajich J."/>
            <person name="Grigoriev I.V."/>
            <person name="Mortensen U.H."/>
            <person name="De vries R.P."/>
            <person name="Baker S.E."/>
            <person name="Andersen M.R."/>
        </authorList>
    </citation>
    <scope>NUCLEOTIDE SEQUENCE [LARGE SCALE GENOMIC DNA]</scope>
    <source>
        <strain evidence="2 3">CBS 600.67</strain>
    </source>
</reference>